<evidence type="ECO:0000256" key="3">
    <source>
        <dbReference type="ARBA" id="ARBA00023211"/>
    </source>
</evidence>
<reference evidence="9 10" key="1">
    <citation type="submission" date="2020-03" db="EMBL/GenBank/DDBJ databases">
        <title>Soil Listeria distribution.</title>
        <authorList>
            <person name="Liao J."/>
            <person name="Wiedmann M."/>
        </authorList>
    </citation>
    <scope>NUCLEOTIDE SEQUENCE [LARGE SCALE GENOMIC DNA]</scope>
    <source>
        <strain evidence="9 10">FSL L7-0741</strain>
    </source>
</reference>
<dbReference type="GO" id="GO:0030145">
    <property type="term" value="F:manganese ion binding"/>
    <property type="evidence" value="ECO:0007669"/>
    <property type="project" value="UniProtKB-UniRule"/>
</dbReference>
<dbReference type="EC" id="5.3.1.14" evidence="7 8"/>
<evidence type="ECO:0000256" key="8">
    <source>
        <dbReference type="NCBIfam" id="TIGR01748"/>
    </source>
</evidence>
<dbReference type="RefSeq" id="WP_185410467.1">
    <property type="nucleotide sequence ID" value="NZ_JAARRE010000009.1"/>
</dbReference>
<sequence>MGNEKLQQQYEWAKEEYAKYGVNVDDVLKRLADVKISMHCWQGDDVKGFMNPDQDLTGGISVTGNYPGAAHTPEQLRQDLEKAFSLIPGKHKVNLHAMYVDTDEKVDLDEIEPKHYAKWVAWAKEQGLGLDFNPTFFSHPNSEDGFTLSHPDKRIRDFWIEHGKRARMVAAYFGEELGQTSVNNFWVPDGFKDNPVDRLAPRKRLMESLDTIFAEELDRKYTLDAVESKLFGLGAEAYTVGSHEFYMGYGITRNKLICMDAGHFHPTEVISNKLSSLSLFSDGILLHVSRPVRWDSDHVVIMDDELQEIGRELVRNDLLGKTHIGLDFFDATINRVAAWVIGTRNTLKSLLKAMLEPTEYLRKIELDGDYTTRLALTEELKDFPFTAVWDYYCQTQNVPVREAWLKDVKEYEEKVLLKRSEEAIGIE</sequence>
<dbReference type="EMBL" id="JAARWN010000019">
    <property type="protein sequence ID" value="MBC1937588.1"/>
    <property type="molecule type" value="Genomic_DNA"/>
</dbReference>
<feature type="binding site" evidence="7">
    <location>
        <position position="295"/>
    </location>
    <ligand>
        <name>Mn(2+)</name>
        <dbReference type="ChEBI" id="CHEBI:29035"/>
    </ligand>
</feature>
<keyword evidence="4 7" id="KW-0413">Isomerase</keyword>
<evidence type="ECO:0000313" key="9">
    <source>
        <dbReference type="EMBL" id="MBC1937588.1"/>
    </source>
</evidence>
<dbReference type="GO" id="GO:0019324">
    <property type="term" value="P:L-lyxose metabolic process"/>
    <property type="evidence" value="ECO:0007669"/>
    <property type="project" value="TreeGrafter"/>
</dbReference>
<dbReference type="InterPro" id="IPR009308">
    <property type="entry name" value="Rhamnose_isomerase"/>
</dbReference>
<evidence type="ECO:0000256" key="1">
    <source>
        <dbReference type="ARBA" id="ARBA00022490"/>
    </source>
</evidence>
<comment type="catalytic activity">
    <reaction evidence="7">
        <text>L-rhamnopyranose = L-rhamnulose</text>
        <dbReference type="Rhea" id="RHEA:23160"/>
        <dbReference type="ChEBI" id="CHEBI:17897"/>
        <dbReference type="ChEBI" id="CHEBI:62346"/>
        <dbReference type="EC" id="5.3.1.14"/>
    </reaction>
</comment>
<keyword evidence="2 7" id="KW-0479">Metal-binding</keyword>
<name>A0A7X0Y683_9LIST</name>
<dbReference type="Proteomes" id="UP000535908">
    <property type="component" value="Unassembled WGS sequence"/>
</dbReference>
<accession>A0A7X0Y683</accession>
<dbReference type="FunFam" id="3.20.20.150:FF:000006">
    <property type="entry name" value="L-rhamnose isomerase"/>
    <property type="match status" value="1"/>
</dbReference>
<evidence type="ECO:0000256" key="4">
    <source>
        <dbReference type="ARBA" id="ARBA00023235"/>
    </source>
</evidence>
<dbReference type="NCBIfam" id="TIGR01748">
    <property type="entry name" value="rhaA"/>
    <property type="match status" value="1"/>
</dbReference>
<evidence type="ECO:0000256" key="2">
    <source>
        <dbReference type="ARBA" id="ARBA00022723"/>
    </source>
</evidence>
<evidence type="ECO:0000256" key="7">
    <source>
        <dbReference type="HAMAP-Rule" id="MF_00541"/>
    </source>
</evidence>
<dbReference type="Gene3D" id="3.20.20.150">
    <property type="entry name" value="Divalent-metal-dependent TIM barrel enzymes"/>
    <property type="match status" value="1"/>
</dbReference>
<evidence type="ECO:0000256" key="5">
    <source>
        <dbReference type="ARBA" id="ARBA00023308"/>
    </source>
</evidence>
<keyword evidence="1 7" id="KW-0963">Cytoplasm</keyword>
<dbReference type="InterPro" id="IPR050337">
    <property type="entry name" value="L-rhamnose_isomerase"/>
</dbReference>
<dbReference type="UniPathway" id="UPA00541">
    <property type="reaction ID" value="UER00601"/>
</dbReference>
<protein>
    <recommendedName>
        <fullName evidence="7 8">L-rhamnose isomerase</fullName>
        <ecNumber evidence="7 8">5.3.1.14</ecNumber>
    </recommendedName>
</protein>
<organism evidence="9 10">
    <name type="scientific">Listeria grandensis</name>
    <dbReference type="NCBI Taxonomy" id="1494963"/>
    <lineage>
        <taxon>Bacteria</taxon>
        <taxon>Bacillati</taxon>
        <taxon>Bacillota</taxon>
        <taxon>Bacilli</taxon>
        <taxon>Bacillales</taxon>
        <taxon>Listeriaceae</taxon>
        <taxon>Listeria</taxon>
    </lineage>
</organism>
<comment type="caution">
    <text evidence="9">The sequence shown here is derived from an EMBL/GenBank/DDBJ whole genome shotgun (WGS) entry which is preliminary data.</text>
</comment>
<dbReference type="GO" id="GO:0019301">
    <property type="term" value="P:rhamnose catabolic process"/>
    <property type="evidence" value="ECO:0007669"/>
    <property type="project" value="UniProtKB-UniRule"/>
</dbReference>
<feature type="binding site" evidence="7">
    <location>
        <position position="297"/>
    </location>
    <ligand>
        <name>Mn(2+)</name>
        <dbReference type="ChEBI" id="CHEBI:29035"/>
    </ligand>
</feature>
<dbReference type="HAMAP" id="MF_00541">
    <property type="entry name" value="RhaA"/>
    <property type="match status" value="1"/>
</dbReference>
<dbReference type="GO" id="GO:0008740">
    <property type="term" value="F:L-rhamnose isomerase activity"/>
    <property type="evidence" value="ECO:0007669"/>
    <property type="project" value="UniProtKB-UniRule"/>
</dbReference>
<comment type="pathway">
    <text evidence="7">Carbohydrate degradation; L-rhamnose degradation; glycerone phosphate from L-rhamnose: step 1/3.</text>
</comment>
<dbReference type="InterPro" id="IPR036237">
    <property type="entry name" value="Xyl_isomerase-like_sf"/>
</dbReference>
<dbReference type="AlphaFoldDB" id="A0A7X0Y683"/>
<dbReference type="PANTHER" id="PTHR30268:SF0">
    <property type="entry name" value="L-RHAMNOSE ISOMERASE"/>
    <property type="match status" value="1"/>
</dbReference>
<comment type="cofactor">
    <cofactor evidence="7">
        <name>Mn(2+)</name>
        <dbReference type="ChEBI" id="CHEBI:29035"/>
    </cofactor>
    <text evidence="7">Binds 1 Mn(2+) ion per subunit.</text>
</comment>
<feature type="binding site" evidence="7">
    <location>
        <position position="263"/>
    </location>
    <ligand>
        <name>Mn(2+)</name>
        <dbReference type="ChEBI" id="CHEBI:29035"/>
    </ligand>
</feature>
<dbReference type="NCBIfam" id="NF002203">
    <property type="entry name" value="PRK01076.1"/>
    <property type="match status" value="1"/>
</dbReference>
<dbReference type="PANTHER" id="PTHR30268">
    <property type="entry name" value="L-RHAMNOSE ISOMERASE"/>
    <property type="match status" value="1"/>
</dbReference>
<evidence type="ECO:0000313" key="10">
    <source>
        <dbReference type="Proteomes" id="UP000535908"/>
    </source>
</evidence>
<comment type="similarity">
    <text evidence="6 7">Belongs to the rhamnose isomerase family.</text>
</comment>
<dbReference type="SUPFAM" id="SSF51658">
    <property type="entry name" value="Xylose isomerase-like"/>
    <property type="match status" value="1"/>
</dbReference>
<comment type="subcellular location">
    <subcellularLocation>
        <location evidence="7">Cytoplasm</location>
    </subcellularLocation>
</comment>
<dbReference type="GO" id="GO:0005737">
    <property type="term" value="C:cytoplasm"/>
    <property type="evidence" value="ECO:0007669"/>
    <property type="project" value="UniProtKB-SubCell"/>
</dbReference>
<comment type="function">
    <text evidence="7">Catalyzes the interconversion of L-rhamnose and L-rhamnulose.</text>
</comment>
<proteinExistence type="inferred from homology"/>
<keyword evidence="5 7" id="KW-0684">Rhamnose metabolism</keyword>
<evidence type="ECO:0000256" key="6">
    <source>
        <dbReference type="ARBA" id="ARBA00061402"/>
    </source>
</evidence>
<dbReference type="Pfam" id="PF06134">
    <property type="entry name" value="RhaA"/>
    <property type="match status" value="1"/>
</dbReference>
<keyword evidence="3 7" id="KW-0464">Manganese</keyword>
<gene>
    <name evidence="7 9" type="primary">rhaA</name>
    <name evidence="9" type="ORF">HCA69_14515</name>
</gene>